<comment type="caution">
    <text evidence="1">The sequence shown here is derived from an EMBL/GenBank/DDBJ whole genome shotgun (WGS) entry which is preliminary data.</text>
</comment>
<name>A0A5J4UN67_9EUKA</name>
<sequence length="116" mass="12888">MQQPPKMITSGFGPANALKISQYALLSGKLVVWNGTVASIQGNILNMQFATHVAEDEYYEVDVYFDASTFQTYEGKLQINAEASVRLIIVHNQFDLAFNLVAANNPEQESITLNIF</sequence>
<evidence type="ECO:0000313" key="1">
    <source>
        <dbReference type="EMBL" id="KAA6371878.1"/>
    </source>
</evidence>
<accession>A0A5J4UN67</accession>
<dbReference type="AlphaFoldDB" id="A0A5J4UN67"/>
<evidence type="ECO:0000313" key="2">
    <source>
        <dbReference type="Proteomes" id="UP000324800"/>
    </source>
</evidence>
<dbReference type="Proteomes" id="UP000324800">
    <property type="component" value="Unassembled WGS sequence"/>
</dbReference>
<protein>
    <submittedName>
        <fullName evidence="1">Uncharacterized protein</fullName>
    </submittedName>
</protein>
<proteinExistence type="predicted"/>
<dbReference type="EMBL" id="SNRW01014081">
    <property type="protein sequence ID" value="KAA6371878.1"/>
    <property type="molecule type" value="Genomic_DNA"/>
</dbReference>
<reference evidence="1 2" key="1">
    <citation type="submission" date="2019-03" db="EMBL/GenBank/DDBJ databases">
        <title>Single cell metagenomics reveals metabolic interactions within the superorganism composed of flagellate Streblomastix strix and complex community of Bacteroidetes bacteria on its surface.</title>
        <authorList>
            <person name="Treitli S.C."/>
            <person name="Kolisko M."/>
            <person name="Husnik F."/>
            <person name="Keeling P."/>
            <person name="Hampl V."/>
        </authorList>
    </citation>
    <scope>NUCLEOTIDE SEQUENCE [LARGE SCALE GENOMIC DNA]</scope>
    <source>
        <strain evidence="1">ST1C</strain>
    </source>
</reference>
<gene>
    <name evidence="1" type="ORF">EZS28_032596</name>
</gene>
<organism evidence="1 2">
    <name type="scientific">Streblomastix strix</name>
    <dbReference type="NCBI Taxonomy" id="222440"/>
    <lineage>
        <taxon>Eukaryota</taxon>
        <taxon>Metamonada</taxon>
        <taxon>Preaxostyla</taxon>
        <taxon>Oxymonadida</taxon>
        <taxon>Streblomastigidae</taxon>
        <taxon>Streblomastix</taxon>
    </lineage>
</organism>